<dbReference type="EMBL" id="RPDH01000001">
    <property type="protein sequence ID" value="RPE12110.1"/>
    <property type="molecule type" value="Genomic_DNA"/>
</dbReference>
<protein>
    <submittedName>
        <fullName evidence="1">Uncharacterized protein</fullName>
    </submittedName>
</protein>
<proteinExistence type="predicted"/>
<evidence type="ECO:0000313" key="1">
    <source>
        <dbReference type="EMBL" id="RPE12110.1"/>
    </source>
</evidence>
<accession>A0A3N4Q7Y3</accession>
<comment type="caution">
    <text evidence="1">The sequence shown here is derived from an EMBL/GenBank/DDBJ whole genome shotgun (WGS) entry which is preliminary data.</text>
</comment>
<organism evidence="1 2">
    <name type="scientific">Chitinophaga lutea</name>
    <dbReference type="NCBI Taxonomy" id="2488634"/>
    <lineage>
        <taxon>Bacteria</taxon>
        <taxon>Pseudomonadati</taxon>
        <taxon>Bacteroidota</taxon>
        <taxon>Chitinophagia</taxon>
        <taxon>Chitinophagales</taxon>
        <taxon>Chitinophagaceae</taxon>
        <taxon>Chitinophaga</taxon>
    </lineage>
</organism>
<name>A0A3N4Q7Y3_9BACT</name>
<evidence type="ECO:0000313" key="2">
    <source>
        <dbReference type="Proteomes" id="UP000278351"/>
    </source>
</evidence>
<sequence length="145" mass="16922">MSIPLQAVSQRTPSIMQQKTAALLGKYLISFRSDAGILRYILHIDSVRGVFFYGRMENDLRYHPKRHDFCYIKGVLAERKDYDFVMKPVLTYESKYNLSCAPYEWVLNNKTYFRLDKDVIRGYMLVANSAEMAPFAFSGMRQLPL</sequence>
<dbReference type="AlphaFoldDB" id="A0A3N4Q7Y3"/>
<dbReference type="Proteomes" id="UP000278351">
    <property type="component" value="Unassembled WGS sequence"/>
</dbReference>
<gene>
    <name evidence="1" type="ORF">EGT74_00695</name>
</gene>
<reference evidence="1 2" key="1">
    <citation type="submission" date="2018-11" db="EMBL/GenBank/DDBJ databases">
        <title>Chitinophaga lutea sp.nov., isolate from arsenic contaminated soil.</title>
        <authorList>
            <person name="Zong Y."/>
        </authorList>
    </citation>
    <scope>NUCLEOTIDE SEQUENCE [LARGE SCALE GENOMIC DNA]</scope>
    <source>
        <strain evidence="1 2">ZY74</strain>
    </source>
</reference>
<keyword evidence="2" id="KW-1185">Reference proteome</keyword>